<name>A0A511JB43_9CELL</name>
<organism evidence="1 2">
    <name type="scientific">Cellulomonas composti</name>
    <dbReference type="NCBI Taxonomy" id="266130"/>
    <lineage>
        <taxon>Bacteria</taxon>
        <taxon>Bacillati</taxon>
        <taxon>Actinomycetota</taxon>
        <taxon>Actinomycetes</taxon>
        <taxon>Micrococcales</taxon>
        <taxon>Cellulomonadaceae</taxon>
        <taxon>Cellulomonas</taxon>
    </lineage>
</organism>
<reference evidence="1 2" key="1">
    <citation type="submission" date="2019-07" db="EMBL/GenBank/DDBJ databases">
        <title>Whole genome shotgun sequence of Cellulomonas composti NBRC 100758.</title>
        <authorList>
            <person name="Hosoyama A."/>
            <person name="Uohara A."/>
            <person name="Ohji S."/>
            <person name="Ichikawa N."/>
        </authorList>
    </citation>
    <scope>NUCLEOTIDE SEQUENCE [LARGE SCALE GENOMIC DNA]</scope>
    <source>
        <strain evidence="1 2">NBRC 100758</strain>
    </source>
</reference>
<gene>
    <name evidence="1" type="ORF">CCO02nite_18520</name>
</gene>
<dbReference type="EMBL" id="BJWG01000007">
    <property type="protein sequence ID" value="GEL95194.1"/>
    <property type="molecule type" value="Genomic_DNA"/>
</dbReference>
<accession>A0A511JB43</accession>
<dbReference type="Proteomes" id="UP000321720">
    <property type="component" value="Unassembled WGS sequence"/>
</dbReference>
<comment type="caution">
    <text evidence="1">The sequence shown here is derived from an EMBL/GenBank/DDBJ whole genome shotgun (WGS) entry which is preliminary data.</text>
</comment>
<keyword evidence="2" id="KW-1185">Reference proteome</keyword>
<dbReference type="RefSeq" id="WP_146842838.1">
    <property type="nucleotide sequence ID" value="NZ_BJWG01000007.1"/>
</dbReference>
<proteinExistence type="predicted"/>
<dbReference type="InterPro" id="IPR046561">
    <property type="entry name" value="DUF6716"/>
</dbReference>
<protein>
    <submittedName>
        <fullName evidence="1">Uncharacterized protein</fullName>
    </submittedName>
</protein>
<dbReference type="OrthoDB" id="8441777at2"/>
<evidence type="ECO:0000313" key="2">
    <source>
        <dbReference type="Proteomes" id="UP000321720"/>
    </source>
</evidence>
<dbReference type="AlphaFoldDB" id="A0A511JB43"/>
<dbReference type="Pfam" id="PF20471">
    <property type="entry name" value="DUF6716"/>
    <property type="match status" value="1"/>
</dbReference>
<sequence>MTRPRARVLAVADSDSYLKWAASTLERLASAEGPGTADDLLVDPALVVLRSPTDPTDEQVAAAVSRSRWHDRPPERVTLRALRRLLLATRPDVVLVATTGPAAELLLRTLADLPFRPLLVTGLPGMSVPATELALRYRAGVDVLVVHSHRERDEFVDLAARLDIPLDVVVDRLPFLAGNAHAGPVAPDTTPLRRVVLAPQAKFPAQLDERVELLAALGRLAAARPDLDVVVKLRGLAGDAQTHRERWPFDTLVAEHAELPGVDALRVATGPLDEFLERGTALVTVSSTAVLEALALGLRALVVVGEQGVGEHDLTLVYADSGLVGTLDDVAAGRAFTADPAWLERNYLHPEPDELPAALAAGVAAAHARTLPAVVVPARVGSLPSRVRRRVRLALPRGSRWARSAADVLLRR</sequence>
<evidence type="ECO:0000313" key="1">
    <source>
        <dbReference type="EMBL" id="GEL95194.1"/>
    </source>
</evidence>
<dbReference type="SUPFAM" id="SSF53756">
    <property type="entry name" value="UDP-Glycosyltransferase/glycogen phosphorylase"/>
    <property type="match status" value="1"/>
</dbReference>